<dbReference type="AlphaFoldDB" id="A0A8E2EGR0"/>
<dbReference type="SUPFAM" id="SSF51735">
    <property type="entry name" value="NAD(P)-binding Rossmann-fold domains"/>
    <property type="match status" value="1"/>
</dbReference>
<organism evidence="6 7">
    <name type="scientific">Lepidopterella palustris CBS 459.81</name>
    <dbReference type="NCBI Taxonomy" id="1314670"/>
    <lineage>
        <taxon>Eukaryota</taxon>
        <taxon>Fungi</taxon>
        <taxon>Dikarya</taxon>
        <taxon>Ascomycota</taxon>
        <taxon>Pezizomycotina</taxon>
        <taxon>Dothideomycetes</taxon>
        <taxon>Pleosporomycetidae</taxon>
        <taxon>Mytilinidiales</taxon>
        <taxon>Argynnaceae</taxon>
        <taxon>Lepidopterella</taxon>
    </lineage>
</organism>
<comment type="pathway">
    <text evidence="1">Alkaloid biosynthesis; ergot alkaloid biosynthesis.</text>
</comment>
<dbReference type="EMBL" id="KV744855">
    <property type="protein sequence ID" value="OCK83682.1"/>
    <property type="molecule type" value="Genomic_DNA"/>
</dbReference>
<dbReference type="PANTHER" id="PTHR43162:SF1">
    <property type="entry name" value="PRESTALK A DIFFERENTIATION PROTEIN A"/>
    <property type="match status" value="1"/>
</dbReference>
<evidence type="ECO:0000256" key="2">
    <source>
        <dbReference type="ARBA" id="ARBA00005372"/>
    </source>
</evidence>
<evidence type="ECO:0000259" key="5">
    <source>
        <dbReference type="Pfam" id="PF05368"/>
    </source>
</evidence>
<dbReference type="InterPro" id="IPR008030">
    <property type="entry name" value="NmrA-like"/>
</dbReference>
<dbReference type="OrthoDB" id="419598at2759"/>
<dbReference type="GO" id="GO:0035835">
    <property type="term" value="P:indole alkaloid biosynthetic process"/>
    <property type="evidence" value="ECO:0007669"/>
    <property type="project" value="UniProtKB-UniPathway"/>
</dbReference>
<evidence type="ECO:0000313" key="6">
    <source>
        <dbReference type="EMBL" id="OCK83682.1"/>
    </source>
</evidence>
<dbReference type="NCBIfam" id="TIGR03649">
    <property type="entry name" value="ergot_EASG"/>
    <property type="match status" value="1"/>
</dbReference>
<gene>
    <name evidence="6" type="ORF">K432DRAFT_172087</name>
</gene>
<feature type="domain" description="NmrA-like" evidence="5">
    <location>
        <begin position="123"/>
        <end position="251"/>
    </location>
</feature>
<dbReference type="Gene3D" id="3.40.50.720">
    <property type="entry name" value="NAD(P)-binding Rossmann-like Domain"/>
    <property type="match status" value="1"/>
</dbReference>
<evidence type="ECO:0000313" key="7">
    <source>
        <dbReference type="Proteomes" id="UP000250266"/>
    </source>
</evidence>
<evidence type="ECO:0000256" key="3">
    <source>
        <dbReference type="ARBA" id="ARBA00022589"/>
    </source>
</evidence>
<dbReference type="UniPathway" id="UPA00327"/>
<sequence>MMAILLTGGTGKTSIRLARMLQDSKIPFLLASRSASVVAPPGMPATKFDWLDPSTFANPFQHAFPNGEKISAIYLIAPEVSDPAPAMNALVDLAVEKHGVKRFVLLTGTSVEEMGYYTGPVWQHFEDIGVEYCVLRPTWFMENFSEWEQVVLIRDESKIYTACGDGKIPFISADDIAAVAFRALTDEKPQYTDYKVLGPELLSYNDIAVKFSKALGREITHVKLSAEEQERRLQKLGMSEQFAKLLTSLEVRTAGGFEEQMNDVVAQVTGRPPKKFDRWVQDNKATWE</sequence>
<dbReference type="Proteomes" id="UP000250266">
    <property type="component" value="Unassembled WGS sequence"/>
</dbReference>
<dbReference type="Gene3D" id="3.90.25.10">
    <property type="entry name" value="UDP-galactose 4-epimerase, domain 1"/>
    <property type="match status" value="1"/>
</dbReference>
<keyword evidence="4" id="KW-0560">Oxidoreductase</keyword>
<dbReference type="GO" id="GO:0016491">
    <property type="term" value="F:oxidoreductase activity"/>
    <property type="evidence" value="ECO:0007669"/>
    <property type="project" value="UniProtKB-KW"/>
</dbReference>
<proteinExistence type="inferred from homology"/>
<dbReference type="InterPro" id="IPR019901">
    <property type="entry name" value="Ergot_alkaloid_biosynthesis"/>
</dbReference>
<keyword evidence="3" id="KW-0017">Alkaloid metabolism</keyword>
<dbReference type="Pfam" id="PF05368">
    <property type="entry name" value="NmrA"/>
    <property type="match status" value="1"/>
</dbReference>
<evidence type="ECO:0000256" key="4">
    <source>
        <dbReference type="ARBA" id="ARBA00023002"/>
    </source>
</evidence>
<reference evidence="6 7" key="1">
    <citation type="journal article" date="2016" name="Nat. Commun.">
        <title>Ectomycorrhizal ecology is imprinted in the genome of the dominant symbiotic fungus Cenococcum geophilum.</title>
        <authorList>
            <consortium name="DOE Joint Genome Institute"/>
            <person name="Peter M."/>
            <person name="Kohler A."/>
            <person name="Ohm R.A."/>
            <person name="Kuo A."/>
            <person name="Krutzmann J."/>
            <person name="Morin E."/>
            <person name="Arend M."/>
            <person name="Barry K.W."/>
            <person name="Binder M."/>
            <person name="Choi C."/>
            <person name="Clum A."/>
            <person name="Copeland A."/>
            <person name="Grisel N."/>
            <person name="Haridas S."/>
            <person name="Kipfer T."/>
            <person name="LaButti K."/>
            <person name="Lindquist E."/>
            <person name="Lipzen A."/>
            <person name="Maire R."/>
            <person name="Meier B."/>
            <person name="Mihaltcheva S."/>
            <person name="Molinier V."/>
            <person name="Murat C."/>
            <person name="Poggeler S."/>
            <person name="Quandt C.A."/>
            <person name="Sperisen C."/>
            <person name="Tritt A."/>
            <person name="Tisserant E."/>
            <person name="Crous P.W."/>
            <person name="Henrissat B."/>
            <person name="Nehls U."/>
            <person name="Egli S."/>
            <person name="Spatafora J.W."/>
            <person name="Grigoriev I.V."/>
            <person name="Martin F.M."/>
        </authorList>
    </citation>
    <scope>NUCLEOTIDE SEQUENCE [LARGE SCALE GENOMIC DNA]</scope>
    <source>
        <strain evidence="6 7">CBS 459.81</strain>
    </source>
</reference>
<accession>A0A8E2EGR0</accession>
<dbReference type="InterPro" id="IPR036291">
    <property type="entry name" value="NAD(P)-bd_dom_sf"/>
</dbReference>
<comment type="similarity">
    <text evidence="2">Belongs to the fgaFS/easG family.</text>
</comment>
<dbReference type="InterPro" id="IPR051604">
    <property type="entry name" value="Ergot_Alk_Oxidoreductase"/>
</dbReference>
<protein>
    <submittedName>
        <fullName evidence="6">NAD(P)-binding protein</fullName>
    </submittedName>
</protein>
<dbReference type="PANTHER" id="PTHR43162">
    <property type="match status" value="1"/>
</dbReference>
<keyword evidence="7" id="KW-1185">Reference proteome</keyword>
<evidence type="ECO:0000256" key="1">
    <source>
        <dbReference type="ARBA" id="ARBA00005107"/>
    </source>
</evidence>
<name>A0A8E2EGR0_9PEZI</name>